<keyword evidence="5 8" id="KW-0645">Protease</keyword>
<comment type="function">
    <text evidence="8">Presumably involved in the processing and regular turnover of intracellular proteins. Catalyzes the removal of unsubstituted N-terminal amino acids from various peptides.</text>
</comment>
<evidence type="ECO:0000259" key="10">
    <source>
        <dbReference type="PROSITE" id="PS00631"/>
    </source>
</evidence>
<dbReference type="NCBIfam" id="NF002077">
    <property type="entry name" value="PRK00913.2-4"/>
    <property type="match status" value="1"/>
</dbReference>
<organism evidence="11 12">
    <name type="scientific">Pseudoalteromonas rubra</name>
    <dbReference type="NCBI Taxonomy" id="43658"/>
    <lineage>
        <taxon>Bacteria</taxon>
        <taxon>Pseudomonadati</taxon>
        <taxon>Pseudomonadota</taxon>
        <taxon>Gammaproteobacteria</taxon>
        <taxon>Alteromonadales</taxon>
        <taxon>Pseudoalteromonadaceae</taxon>
        <taxon>Pseudoalteromonas</taxon>
    </lineage>
</organism>
<feature type="binding site" evidence="8">
    <location>
        <position position="280"/>
    </location>
    <ligand>
        <name>Mn(2+)</name>
        <dbReference type="ChEBI" id="CHEBI:29035"/>
        <label>1</label>
    </ligand>
</feature>
<evidence type="ECO:0000256" key="7">
    <source>
        <dbReference type="ARBA" id="ARBA00023211"/>
    </source>
</evidence>
<evidence type="ECO:0000256" key="1">
    <source>
        <dbReference type="ARBA" id="ARBA00000135"/>
    </source>
</evidence>
<dbReference type="EMBL" id="JXYA01000002">
    <property type="protein sequence ID" value="KJZ13042.1"/>
    <property type="molecule type" value="Genomic_DNA"/>
</dbReference>
<keyword evidence="12" id="KW-1185">Reference proteome</keyword>
<feature type="binding site" evidence="8">
    <location>
        <position position="359"/>
    </location>
    <ligand>
        <name>Mn(2+)</name>
        <dbReference type="ChEBI" id="CHEBI:29035"/>
        <label>1</label>
    </ligand>
</feature>
<comment type="cofactor">
    <cofactor evidence="8">
        <name>Mn(2+)</name>
        <dbReference type="ChEBI" id="CHEBI:29035"/>
    </cofactor>
    <text evidence="8">Binds 2 manganese ions per subunit.</text>
</comment>
<dbReference type="Pfam" id="PF02789">
    <property type="entry name" value="Peptidase_M17_N"/>
    <property type="match status" value="1"/>
</dbReference>
<dbReference type="OrthoDB" id="9809354at2"/>
<feature type="signal peptide" evidence="9">
    <location>
        <begin position="1"/>
        <end position="22"/>
    </location>
</feature>
<name>A0A0F4R2M4_9GAMM</name>
<evidence type="ECO:0000256" key="3">
    <source>
        <dbReference type="ARBA" id="ARBA00009528"/>
    </source>
</evidence>
<comment type="caution">
    <text evidence="11">The sequence shown here is derived from an EMBL/GenBank/DDBJ whole genome shotgun (WGS) entry which is preliminary data.</text>
</comment>
<dbReference type="Gene3D" id="3.40.220.10">
    <property type="entry name" value="Leucine Aminopeptidase, subunit E, domain 1"/>
    <property type="match status" value="1"/>
</dbReference>
<dbReference type="GO" id="GO:0005737">
    <property type="term" value="C:cytoplasm"/>
    <property type="evidence" value="ECO:0007669"/>
    <property type="project" value="UniProtKB-SubCell"/>
</dbReference>
<dbReference type="Proteomes" id="UP000033452">
    <property type="component" value="Unassembled WGS sequence"/>
</dbReference>
<proteinExistence type="inferred from homology"/>
<reference evidence="11 12" key="1">
    <citation type="journal article" date="2015" name="BMC Genomics">
        <title>Genome mining reveals unlocked bioactive potential of marine Gram-negative bacteria.</title>
        <authorList>
            <person name="Machado H."/>
            <person name="Sonnenschein E.C."/>
            <person name="Melchiorsen J."/>
            <person name="Gram L."/>
        </authorList>
    </citation>
    <scope>NUCLEOTIDE SEQUENCE [LARGE SCALE GENOMIC DNA]</scope>
    <source>
        <strain evidence="11 12">S2471</strain>
    </source>
</reference>
<keyword evidence="8" id="KW-0479">Metal-binding</keyword>
<feature type="binding site" evidence="8">
    <location>
        <position position="357"/>
    </location>
    <ligand>
        <name>Mn(2+)</name>
        <dbReference type="ChEBI" id="CHEBI:29035"/>
        <label>1</label>
    </ligand>
</feature>
<dbReference type="CDD" id="cd00433">
    <property type="entry name" value="Peptidase_M17"/>
    <property type="match status" value="1"/>
</dbReference>
<dbReference type="PANTHER" id="PTHR11963:SF23">
    <property type="entry name" value="CYTOSOL AMINOPEPTIDASE"/>
    <property type="match status" value="1"/>
</dbReference>
<keyword evidence="9" id="KW-0732">Signal</keyword>
<feature type="active site" evidence="8">
    <location>
        <position position="361"/>
    </location>
</feature>
<comment type="similarity">
    <text evidence="3 8">Belongs to the peptidase M17 family.</text>
</comment>
<dbReference type="InterPro" id="IPR023042">
    <property type="entry name" value="Peptidase_M17_leu_NH2_pept"/>
</dbReference>
<feature type="binding site" evidence="8">
    <location>
        <position position="275"/>
    </location>
    <ligand>
        <name>Mn(2+)</name>
        <dbReference type="ChEBI" id="CHEBI:29035"/>
        <label>2</label>
    </ligand>
</feature>
<dbReference type="GO" id="GO:0070006">
    <property type="term" value="F:metalloaminopeptidase activity"/>
    <property type="evidence" value="ECO:0007669"/>
    <property type="project" value="InterPro"/>
</dbReference>
<feature type="chain" id="PRO_5002476136" description="Probable cytosol aminopeptidase" evidence="9">
    <location>
        <begin position="23"/>
        <end position="504"/>
    </location>
</feature>
<dbReference type="InterPro" id="IPR011356">
    <property type="entry name" value="Leucine_aapep/pepB"/>
</dbReference>
<evidence type="ECO:0000313" key="11">
    <source>
        <dbReference type="EMBL" id="KJZ13042.1"/>
    </source>
</evidence>
<sequence length="504" mass="53857">MPLSTRLCALSVALFGSASALAADIQFTSKLNEKTDALVVFQDSEQSNAFKFLDRDTRKQLNKAMEADKFSGDYGKVVEVLAPVDSKHQRILVVGLGERDELDSAKMAKLGGNLHAKLEQKEAATVSVAFKGVNGQLSNHELAAQYAHGANLRDHTFELYKKEPNTHSMTYNLSVDDQGQTQAEYTTLSHIEQGVFLARDLTSEVPTEMTPVDFANAAKQLEQYGVEVKILEPEQLKSLGMNALEGVGRGSKEGSRLVVAHYKGNNDTPIALVGKGITFDSGGYSIKTGKSIARMKSDMAGAAAVLGTVKAMALAKADVNVVAVMGMAANMVSENSIAPGDVLRTAEGLSVEILNTDAEGRLVLSDAMWYARTYYKPEVMVDLATLTGSKIRAVGNRYAAVFSDDEHLISEFTVAGKAVNEPLWRLPLGYKDMLKSDIADIANVGSGGPGATTAASFLQHFAGETRWLHIDIAGNALASSGKGEVSAGGTGFGVRLLSEWLLSN</sequence>
<evidence type="ECO:0000313" key="12">
    <source>
        <dbReference type="Proteomes" id="UP000033452"/>
    </source>
</evidence>
<dbReference type="EC" id="3.4.11.10" evidence="8"/>
<dbReference type="InterPro" id="IPR043472">
    <property type="entry name" value="Macro_dom-like"/>
</dbReference>
<dbReference type="AlphaFoldDB" id="A0A0F4R2M4"/>
<evidence type="ECO:0000256" key="8">
    <source>
        <dbReference type="HAMAP-Rule" id="MF_00181"/>
    </source>
</evidence>
<evidence type="ECO:0000256" key="9">
    <source>
        <dbReference type="SAM" id="SignalP"/>
    </source>
</evidence>
<gene>
    <name evidence="8" type="primary">pepA</name>
    <name evidence="11" type="ORF">TW77_01545</name>
</gene>
<feature type="binding site" evidence="8">
    <location>
        <position position="280"/>
    </location>
    <ligand>
        <name>Mn(2+)</name>
        <dbReference type="ChEBI" id="CHEBI:29035"/>
        <label>2</label>
    </ligand>
</feature>
<dbReference type="GO" id="GO:0030145">
    <property type="term" value="F:manganese ion binding"/>
    <property type="evidence" value="ECO:0007669"/>
    <property type="project" value="UniProtKB-UniRule"/>
</dbReference>
<dbReference type="GO" id="GO:0006508">
    <property type="term" value="P:proteolysis"/>
    <property type="evidence" value="ECO:0007669"/>
    <property type="project" value="UniProtKB-KW"/>
</dbReference>
<feature type="active site" evidence="8">
    <location>
        <position position="287"/>
    </location>
</feature>
<dbReference type="EC" id="3.4.11.1" evidence="8"/>
<dbReference type="Gene3D" id="3.40.630.10">
    <property type="entry name" value="Zn peptidases"/>
    <property type="match status" value="1"/>
</dbReference>
<dbReference type="SUPFAM" id="SSF52949">
    <property type="entry name" value="Macro domain-like"/>
    <property type="match status" value="1"/>
</dbReference>
<dbReference type="PANTHER" id="PTHR11963">
    <property type="entry name" value="LEUCINE AMINOPEPTIDASE-RELATED"/>
    <property type="match status" value="1"/>
</dbReference>
<comment type="subcellular location">
    <subcellularLocation>
        <location evidence="8">Cytoplasm</location>
    </subcellularLocation>
</comment>
<dbReference type="HAMAP" id="MF_00181">
    <property type="entry name" value="Cytosol_peptidase_M17"/>
    <property type="match status" value="1"/>
</dbReference>
<evidence type="ECO:0000256" key="5">
    <source>
        <dbReference type="ARBA" id="ARBA00022670"/>
    </source>
</evidence>
<feature type="binding site" evidence="8">
    <location>
        <position position="359"/>
    </location>
    <ligand>
        <name>Mn(2+)</name>
        <dbReference type="ChEBI" id="CHEBI:29035"/>
        <label>2</label>
    </ligand>
</feature>
<evidence type="ECO:0000256" key="2">
    <source>
        <dbReference type="ARBA" id="ARBA00000967"/>
    </source>
</evidence>
<comment type="catalytic activity">
    <reaction evidence="1 8">
        <text>Release of an N-terminal amino acid, Xaa-|-Yaa-, in which Xaa is preferably Leu, but may be other amino acids including Pro although not Arg or Lys, and Yaa may be Pro. Amino acid amides and methyl esters are also readily hydrolyzed, but rates on arylamides are exceedingly low.</text>
        <dbReference type="EC" id="3.4.11.1"/>
    </reaction>
</comment>
<dbReference type="PATRIC" id="fig|43658.5.peg.322"/>
<comment type="catalytic activity">
    <reaction evidence="2 8">
        <text>Release of an N-terminal amino acid, preferentially leucine, but not glutamic or aspartic acids.</text>
        <dbReference type="EC" id="3.4.11.10"/>
    </reaction>
</comment>
<protein>
    <recommendedName>
        <fullName evidence="8">Probable cytosol aminopeptidase</fullName>
        <ecNumber evidence="8">3.4.11.1</ecNumber>
    </recommendedName>
    <alternativeName>
        <fullName evidence="8">Leucine aminopeptidase</fullName>
        <shortName evidence="8">LAP</shortName>
        <ecNumber evidence="8">3.4.11.10</ecNumber>
    </alternativeName>
    <alternativeName>
        <fullName evidence="8">Leucyl aminopeptidase</fullName>
    </alternativeName>
</protein>
<dbReference type="RefSeq" id="WP_046003197.1">
    <property type="nucleotide sequence ID" value="NZ_JXYA01000002.1"/>
</dbReference>
<evidence type="ECO:0000256" key="6">
    <source>
        <dbReference type="ARBA" id="ARBA00022801"/>
    </source>
</evidence>
<dbReference type="PRINTS" id="PR00481">
    <property type="entry name" value="LAMNOPPTDASE"/>
</dbReference>
<keyword evidence="7 8" id="KW-0464">Manganese</keyword>
<keyword evidence="6 8" id="KW-0378">Hydrolase</keyword>
<feature type="domain" description="Cytosol aminopeptidase" evidence="10">
    <location>
        <begin position="355"/>
        <end position="362"/>
    </location>
</feature>
<keyword evidence="8" id="KW-0963">Cytoplasm</keyword>
<feature type="binding site" evidence="8">
    <location>
        <position position="298"/>
    </location>
    <ligand>
        <name>Mn(2+)</name>
        <dbReference type="ChEBI" id="CHEBI:29035"/>
        <label>2</label>
    </ligand>
</feature>
<evidence type="ECO:0000256" key="4">
    <source>
        <dbReference type="ARBA" id="ARBA00022438"/>
    </source>
</evidence>
<dbReference type="SUPFAM" id="SSF53187">
    <property type="entry name" value="Zn-dependent exopeptidases"/>
    <property type="match status" value="1"/>
</dbReference>
<keyword evidence="4 8" id="KW-0031">Aminopeptidase</keyword>
<dbReference type="InterPro" id="IPR008283">
    <property type="entry name" value="Peptidase_M17_N"/>
</dbReference>
<accession>A0A0F4R2M4</accession>
<dbReference type="PROSITE" id="PS00631">
    <property type="entry name" value="CYTOSOL_AP"/>
    <property type="match status" value="1"/>
</dbReference>
<dbReference type="Pfam" id="PF00883">
    <property type="entry name" value="Peptidase_M17"/>
    <property type="match status" value="1"/>
</dbReference>
<dbReference type="InterPro" id="IPR000819">
    <property type="entry name" value="Peptidase_M17_C"/>
</dbReference>